<dbReference type="Gene3D" id="3.30.565.10">
    <property type="entry name" value="Histidine kinase-like ATPase, C-terminal domain"/>
    <property type="match status" value="1"/>
</dbReference>
<dbReference type="EC" id="2.7.13.3" evidence="2"/>
<feature type="modified residue" description="4-aspartylphosphate" evidence="9">
    <location>
        <position position="54"/>
    </location>
</feature>
<dbReference type="Gene3D" id="3.40.50.2300">
    <property type="match status" value="1"/>
</dbReference>
<dbReference type="SMART" id="SM00387">
    <property type="entry name" value="HATPase_c"/>
    <property type="match status" value="1"/>
</dbReference>
<evidence type="ECO:0000259" key="11">
    <source>
        <dbReference type="PROSITE" id="PS50109"/>
    </source>
</evidence>
<gene>
    <name evidence="13" type="ORF">U14_05936</name>
</gene>
<evidence type="ECO:0000256" key="4">
    <source>
        <dbReference type="ARBA" id="ARBA00022679"/>
    </source>
</evidence>
<dbReference type="CDD" id="cd00082">
    <property type="entry name" value="HisKA"/>
    <property type="match status" value="1"/>
</dbReference>
<evidence type="ECO:0000313" key="14">
    <source>
        <dbReference type="Proteomes" id="UP000030700"/>
    </source>
</evidence>
<dbReference type="InterPro" id="IPR003661">
    <property type="entry name" value="HisK_dim/P_dom"/>
</dbReference>
<keyword evidence="4" id="KW-0808">Transferase</keyword>
<dbReference type="SUPFAM" id="SSF52172">
    <property type="entry name" value="CheY-like"/>
    <property type="match status" value="1"/>
</dbReference>
<dbReference type="AlphaFoldDB" id="A0A081BTB8"/>
<evidence type="ECO:0000256" key="1">
    <source>
        <dbReference type="ARBA" id="ARBA00000085"/>
    </source>
</evidence>
<evidence type="ECO:0000256" key="7">
    <source>
        <dbReference type="ARBA" id="ARBA00022840"/>
    </source>
</evidence>
<protein>
    <recommendedName>
        <fullName evidence="2">histidine kinase</fullName>
        <ecNumber evidence="2">2.7.13.3</ecNumber>
    </recommendedName>
</protein>
<evidence type="ECO:0000256" key="3">
    <source>
        <dbReference type="ARBA" id="ARBA00022553"/>
    </source>
</evidence>
<keyword evidence="3 9" id="KW-0597">Phosphoprotein</keyword>
<evidence type="ECO:0000256" key="10">
    <source>
        <dbReference type="SAM" id="Coils"/>
    </source>
</evidence>
<dbReference type="HOGENOM" id="CLU_000445_114_72_0"/>
<evidence type="ECO:0000256" key="6">
    <source>
        <dbReference type="ARBA" id="ARBA00022777"/>
    </source>
</evidence>
<dbReference type="InterPro" id="IPR036097">
    <property type="entry name" value="HisK_dim/P_sf"/>
</dbReference>
<dbReference type="InterPro" id="IPR036890">
    <property type="entry name" value="HATPase_C_sf"/>
</dbReference>
<keyword evidence="8" id="KW-0902">Two-component regulatory system</keyword>
<dbReference type="InterPro" id="IPR001789">
    <property type="entry name" value="Sig_transdc_resp-reg_receiver"/>
</dbReference>
<dbReference type="PANTHER" id="PTHR43065">
    <property type="entry name" value="SENSOR HISTIDINE KINASE"/>
    <property type="match status" value="1"/>
</dbReference>
<dbReference type="InterPro" id="IPR004358">
    <property type="entry name" value="Sig_transdc_His_kin-like_C"/>
</dbReference>
<dbReference type="Proteomes" id="UP000030700">
    <property type="component" value="Unassembled WGS sequence"/>
</dbReference>
<dbReference type="GO" id="GO:0005524">
    <property type="term" value="F:ATP binding"/>
    <property type="evidence" value="ECO:0007669"/>
    <property type="project" value="UniProtKB-KW"/>
</dbReference>
<organism evidence="13">
    <name type="scientific">Candidatus Moduliflexus flocculans</name>
    <dbReference type="NCBI Taxonomy" id="1499966"/>
    <lineage>
        <taxon>Bacteria</taxon>
        <taxon>Candidatus Moduliflexota</taxon>
        <taxon>Candidatus Moduliflexia</taxon>
        <taxon>Candidatus Moduliflexales</taxon>
        <taxon>Candidatus Moduliflexaceae</taxon>
    </lineage>
</organism>
<dbReference type="InterPro" id="IPR011006">
    <property type="entry name" value="CheY-like_superfamily"/>
</dbReference>
<dbReference type="Pfam" id="PF00072">
    <property type="entry name" value="Response_reg"/>
    <property type="match status" value="1"/>
</dbReference>
<dbReference type="CDD" id="cd17569">
    <property type="entry name" value="REC_HupR-like"/>
    <property type="match status" value="1"/>
</dbReference>
<keyword evidence="7" id="KW-0067">ATP-binding</keyword>
<dbReference type="PROSITE" id="PS50109">
    <property type="entry name" value="HIS_KIN"/>
    <property type="match status" value="1"/>
</dbReference>
<evidence type="ECO:0000256" key="8">
    <source>
        <dbReference type="ARBA" id="ARBA00023012"/>
    </source>
</evidence>
<feature type="coiled-coil region" evidence="10">
    <location>
        <begin position="126"/>
        <end position="163"/>
    </location>
</feature>
<feature type="domain" description="Histidine kinase" evidence="11">
    <location>
        <begin position="172"/>
        <end position="386"/>
    </location>
</feature>
<dbReference type="STRING" id="1499966.U14_05936"/>
<sequence length="394" mass="45215">MNRHKILYIDDDAENLRTFKRLFRKDYEILLAESGEEGLQLLQEHAPISIIITDQRMPEMTGIEFLDQSIRLSPDSIRMILTGFTDVQALIDAINTGRVYRYITKPWDEQELYVTLKRAVDNYELKIRNTQLINDLQRKHEELEQSYLQLQDAQEKLIQAEKMASIGRLASRIAHELRNPIQGIKMGLELLRHDVSDMPECSTFQQTFDTNIHHINAEITSVERIVKDLLEYARDMKFEFSETDLNGVISGVIFNMKERLQEAEITVETHCGEIGAMTADGIRLRQMMLNFVQNSLEAMEFGGTLTIATTLADENLIQLTVQDTGSGMTPEQQQRIFEPFFTTKEKGVGLGMSIVHRIIEAHHGAIDVKSERDHGTLFTILLPRYQDDSEDRAA</sequence>
<comment type="catalytic activity">
    <reaction evidence="1">
        <text>ATP + protein L-histidine = ADP + protein N-phospho-L-histidine.</text>
        <dbReference type="EC" id="2.7.13.3"/>
    </reaction>
</comment>
<proteinExistence type="predicted"/>
<dbReference type="InterPro" id="IPR003594">
    <property type="entry name" value="HATPase_dom"/>
</dbReference>
<dbReference type="PROSITE" id="PS50110">
    <property type="entry name" value="RESPONSE_REGULATORY"/>
    <property type="match status" value="1"/>
</dbReference>
<dbReference type="InterPro" id="IPR005467">
    <property type="entry name" value="His_kinase_dom"/>
</dbReference>
<keyword evidence="5" id="KW-0547">Nucleotide-binding</keyword>
<evidence type="ECO:0000256" key="5">
    <source>
        <dbReference type="ARBA" id="ARBA00022741"/>
    </source>
</evidence>
<evidence type="ECO:0000256" key="9">
    <source>
        <dbReference type="PROSITE-ProRule" id="PRU00169"/>
    </source>
</evidence>
<dbReference type="Pfam" id="PF02518">
    <property type="entry name" value="HATPase_c"/>
    <property type="match status" value="1"/>
</dbReference>
<dbReference type="GO" id="GO:0000155">
    <property type="term" value="F:phosphorelay sensor kinase activity"/>
    <property type="evidence" value="ECO:0007669"/>
    <property type="project" value="InterPro"/>
</dbReference>
<accession>A0A081BTB8</accession>
<dbReference type="PANTHER" id="PTHR43065:SF10">
    <property type="entry name" value="PEROXIDE STRESS-ACTIVATED HISTIDINE KINASE MAK3"/>
    <property type="match status" value="1"/>
</dbReference>
<evidence type="ECO:0000256" key="2">
    <source>
        <dbReference type="ARBA" id="ARBA00012438"/>
    </source>
</evidence>
<dbReference type="SUPFAM" id="SSF47384">
    <property type="entry name" value="Homodimeric domain of signal transducing histidine kinase"/>
    <property type="match status" value="1"/>
</dbReference>
<feature type="domain" description="Response regulatory" evidence="12">
    <location>
        <begin position="5"/>
        <end position="120"/>
    </location>
</feature>
<reference evidence="13" key="1">
    <citation type="journal article" date="2015" name="PeerJ">
        <title>First genomic representation of candidate bacterial phylum KSB3 points to enhanced environmental sensing as a trigger of wastewater bulking.</title>
        <authorList>
            <person name="Sekiguchi Y."/>
            <person name="Ohashi A."/>
            <person name="Parks D.H."/>
            <person name="Yamauchi T."/>
            <person name="Tyson G.W."/>
            <person name="Hugenholtz P."/>
        </authorList>
    </citation>
    <scope>NUCLEOTIDE SEQUENCE [LARGE SCALE GENOMIC DNA]</scope>
</reference>
<evidence type="ECO:0000259" key="12">
    <source>
        <dbReference type="PROSITE" id="PS50110"/>
    </source>
</evidence>
<dbReference type="SMART" id="SM00388">
    <property type="entry name" value="HisKA"/>
    <property type="match status" value="1"/>
</dbReference>
<name>A0A081BTB8_9BACT</name>
<dbReference type="Pfam" id="PF00512">
    <property type="entry name" value="HisKA"/>
    <property type="match status" value="1"/>
</dbReference>
<dbReference type="SUPFAM" id="SSF55874">
    <property type="entry name" value="ATPase domain of HSP90 chaperone/DNA topoisomerase II/histidine kinase"/>
    <property type="match status" value="1"/>
</dbReference>
<dbReference type="SMART" id="SM00448">
    <property type="entry name" value="REC"/>
    <property type="match status" value="1"/>
</dbReference>
<dbReference type="Gene3D" id="1.10.287.130">
    <property type="match status" value="1"/>
</dbReference>
<keyword evidence="6" id="KW-0418">Kinase</keyword>
<dbReference type="EMBL" id="DF820462">
    <property type="protein sequence ID" value="GAK54649.1"/>
    <property type="molecule type" value="Genomic_DNA"/>
</dbReference>
<evidence type="ECO:0000313" key="13">
    <source>
        <dbReference type="EMBL" id="GAK54649.1"/>
    </source>
</evidence>
<keyword evidence="14" id="KW-1185">Reference proteome</keyword>
<dbReference type="PRINTS" id="PR00344">
    <property type="entry name" value="BCTRLSENSOR"/>
</dbReference>
<keyword evidence="10" id="KW-0175">Coiled coil</keyword>